<reference evidence="1" key="2">
    <citation type="journal article" date="2015" name="Data Brief">
        <title>Shoot transcriptome of the giant reed, Arundo donax.</title>
        <authorList>
            <person name="Barrero R.A."/>
            <person name="Guerrero F.D."/>
            <person name="Moolhuijzen P."/>
            <person name="Goolsby J.A."/>
            <person name="Tidwell J."/>
            <person name="Bellgard S.E."/>
            <person name="Bellgard M.I."/>
        </authorList>
    </citation>
    <scope>NUCLEOTIDE SEQUENCE</scope>
    <source>
        <tissue evidence="1">Shoot tissue taken approximately 20 cm above the soil surface</tissue>
    </source>
</reference>
<proteinExistence type="predicted"/>
<protein>
    <submittedName>
        <fullName evidence="1">Uncharacterized protein</fullName>
    </submittedName>
</protein>
<dbReference type="AlphaFoldDB" id="A0A0A9F8E9"/>
<reference evidence="1" key="1">
    <citation type="submission" date="2014-09" db="EMBL/GenBank/DDBJ databases">
        <authorList>
            <person name="Magalhaes I.L.F."/>
            <person name="Oliveira U."/>
            <person name="Santos F.R."/>
            <person name="Vidigal T.H.D.A."/>
            <person name="Brescovit A.D."/>
            <person name="Santos A.J."/>
        </authorList>
    </citation>
    <scope>NUCLEOTIDE SEQUENCE</scope>
    <source>
        <tissue evidence="1">Shoot tissue taken approximately 20 cm above the soil surface</tissue>
    </source>
</reference>
<dbReference type="EMBL" id="GBRH01191470">
    <property type="protein sequence ID" value="JAE06426.1"/>
    <property type="molecule type" value="Transcribed_RNA"/>
</dbReference>
<evidence type="ECO:0000313" key="1">
    <source>
        <dbReference type="EMBL" id="JAE06426.1"/>
    </source>
</evidence>
<organism evidence="1">
    <name type="scientific">Arundo donax</name>
    <name type="common">Giant reed</name>
    <name type="synonym">Donax arundinaceus</name>
    <dbReference type="NCBI Taxonomy" id="35708"/>
    <lineage>
        <taxon>Eukaryota</taxon>
        <taxon>Viridiplantae</taxon>
        <taxon>Streptophyta</taxon>
        <taxon>Embryophyta</taxon>
        <taxon>Tracheophyta</taxon>
        <taxon>Spermatophyta</taxon>
        <taxon>Magnoliopsida</taxon>
        <taxon>Liliopsida</taxon>
        <taxon>Poales</taxon>
        <taxon>Poaceae</taxon>
        <taxon>PACMAD clade</taxon>
        <taxon>Arundinoideae</taxon>
        <taxon>Arundineae</taxon>
        <taxon>Arundo</taxon>
    </lineage>
</organism>
<sequence length="34" mass="4002">MVFLFHSQTVHLKYNFCSGLVCSCFSFFCDYDIV</sequence>
<name>A0A0A9F8E9_ARUDO</name>
<accession>A0A0A9F8E9</accession>